<proteinExistence type="predicted"/>
<accession>A0ABW9JVK9</accession>
<feature type="transmembrane region" description="Helical" evidence="1">
    <location>
        <begin position="112"/>
        <end position="129"/>
    </location>
</feature>
<name>A0ABW9JVK9_9GAMM</name>
<dbReference type="Proteomes" id="UP001632339">
    <property type="component" value="Unassembled WGS sequence"/>
</dbReference>
<keyword evidence="1" id="KW-1133">Transmembrane helix</keyword>
<organism evidence="2 3">
    <name type="scientific">Acinetobacter albensis</name>
    <dbReference type="NCBI Taxonomy" id="1673609"/>
    <lineage>
        <taxon>Bacteria</taxon>
        <taxon>Pseudomonadati</taxon>
        <taxon>Pseudomonadota</taxon>
        <taxon>Gammaproteobacteria</taxon>
        <taxon>Moraxellales</taxon>
        <taxon>Moraxellaceae</taxon>
        <taxon>Acinetobacter</taxon>
    </lineage>
</organism>
<evidence type="ECO:0000313" key="3">
    <source>
        <dbReference type="Proteomes" id="UP001632339"/>
    </source>
</evidence>
<evidence type="ECO:0000256" key="1">
    <source>
        <dbReference type="SAM" id="Phobius"/>
    </source>
</evidence>
<keyword evidence="1" id="KW-0812">Transmembrane</keyword>
<gene>
    <name evidence="2" type="ORF">ACKVE0_09255</name>
</gene>
<feature type="transmembrane region" description="Helical" evidence="1">
    <location>
        <begin position="81"/>
        <end position="106"/>
    </location>
</feature>
<feature type="transmembrane region" description="Helical" evidence="1">
    <location>
        <begin position="38"/>
        <end position="60"/>
    </location>
</feature>
<protein>
    <submittedName>
        <fullName evidence="2">Uncharacterized protein</fullName>
    </submittedName>
</protein>
<dbReference type="EMBL" id="JBJXCW010000008">
    <property type="protein sequence ID" value="MFN0297705.1"/>
    <property type="molecule type" value="Genomic_DNA"/>
</dbReference>
<reference evidence="2 3" key="1">
    <citation type="submission" date="2024-12" db="EMBL/GenBank/DDBJ databases">
        <title>C001-4G Acinetobacter sp. assembled genome.</title>
        <authorList>
            <person name="D'Arcy K."/>
            <person name="Kingdon A.D.H."/>
            <person name="Breen A."/>
            <person name="Mckeown C."/>
            <person name="Allman E."/>
            <person name="Sharma P."/>
            <person name="Mcleman A."/>
            <person name="Roberts A.P."/>
        </authorList>
    </citation>
    <scope>NUCLEOTIDE SEQUENCE [LARGE SCALE GENOMIC DNA]</scope>
    <source>
        <strain evidence="2 3">C1-4G</strain>
    </source>
</reference>
<keyword evidence="1" id="KW-0472">Membrane</keyword>
<keyword evidence="3" id="KW-1185">Reference proteome</keyword>
<evidence type="ECO:0000313" key="2">
    <source>
        <dbReference type="EMBL" id="MFN0297705.1"/>
    </source>
</evidence>
<dbReference type="RefSeq" id="WP_409140274.1">
    <property type="nucleotide sequence ID" value="NZ_JBJXCW010000008.1"/>
</dbReference>
<comment type="caution">
    <text evidence="2">The sequence shown here is derived from an EMBL/GenBank/DDBJ whole genome shotgun (WGS) entry which is preliminary data.</text>
</comment>
<sequence>MPLLISFTASFIVCFLIYRNFGLVIKFENGAQNSPYEIAKLITGISGTILGFLLTAVAMLTAVMDRKLVENMRKTGHYRVFIIDCFVNIFLFLIVIGLGVICLFFANPYLSYILYGILFFTSAAILMLIEQGRRFILIFTKI</sequence>